<protein>
    <submittedName>
        <fullName evidence="2">Uncharacterized protein</fullName>
    </submittedName>
</protein>
<feature type="compositionally biased region" description="Basic and acidic residues" evidence="1">
    <location>
        <begin position="111"/>
        <end position="131"/>
    </location>
</feature>
<organism evidence="2 3">
    <name type="scientific">Mycena rosella</name>
    <name type="common">Pink bonnet</name>
    <name type="synonym">Agaricus rosellus</name>
    <dbReference type="NCBI Taxonomy" id="1033263"/>
    <lineage>
        <taxon>Eukaryota</taxon>
        <taxon>Fungi</taxon>
        <taxon>Dikarya</taxon>
        <taxon>Basidiomycota</taxon>
        <taxon>Agaricomycotina</taxon>
        <taxon>Agaricomycetes</taxon>
        <taxon>Agaricomycetidae</taxon>
        <taxon>Agaricales</taxon>
        <taxon>Marasmiineae</taxon>
        <taxon>Mycenaceae</taxon>
        <taxon>Mycena</taxon>
    </lineage>
</organism>
<feature type="compositionally biased region" description="Basic and acidic residues" evidence="1">
    <location>
        <begin position="201"/>
        <end position="211"/>
    </location>
</feature>
<reference evidence="2" key="1">
    <citation type="submission" date="2023-03" db="EMBL/GenBank/DDBJ databases">
        <title>Massive genome expansion in bonnet fungi (Mycena s.s.) driven by repeated elements and novel gene families across ecological guilds.</title>
        <authorList>
            <consortium name="Lawrence Berkeley National Laboratory"/>
            <person name="Harder C.B."/>
            <person name="Miyauchi S."/>
            <person name="Viragh M."/>
            <person name="Kuo A."/>
            <person name="Thoen E."/>
            <person name="Andreopoulos B."/>
            <person name="Lu D."/>
            <person name="Skrede I."/>
            <person name="Drula E."/>
            <person name="Henrissat B."/>
            <person name="Morin E."/>
            <person name="Kohler A."/>
            <person name="Barry K."/>
            <person name="LaButti K."/>
            <person name="Morin E."/>
            <person name="Salamov A."/>
            <person name="Lipzen A."/>
            <person name="Mereny Z."/>
            <person name="Hegedus B."/>
            <person name="Baldrian P."/>
            <person name="Stursova M."/>
            <person name="Weitz H."/>
            <person name="Taylor A."/>
            <person name="Grigoriev I.V."/>
            <person name="Nagy L.G."/>
            <person name="Martin F."/>
            <person name="Kauserud H."/>
        </authorList>
    </citation>
    <scope>NUCLEOTIDE SEQUENCE</scope>
    <source>
        <strain evidence="2">CBHHK067</strain>
    </source>
</reference>
<name>A0AAD7MCP1_MYCRO</name>
<dbReference type="Proteomes" id="UP001221757">
    <property type="component" value="Unassembled WGS sequence"/>
</dbReference>
<sequence length="588" mass="63411">MIDDSRWSICENTQILLETRHLAAMAPRVPRDVFRIFLDPAFSKYWPSYTHSHLHPIPPSFLRIPLVRPALLPPSFYLLPSFRHPFRVPTSSSAPAPRAPTPCPLMSAPVIRDEGRRRTQRRVYDPTEHVASKLPSAARHLPGNARCARAHHRLRRRYAPQCSSSSPNRRSAHSLSHSDSPLPHRTSRTPHLRPPLPAFDNAHHDLKHDGQDQEEVAGAGLDEGVDERCGMGVHAKNGAKFERLGDSYHPTTPQTPVALAAHARILSWFLDRPAATCGAQRMALAGKAAGRDAPLVVVGALAPVTSLWASGTLAFFPLIAASGAHLTHRLIHLPGLFGVDVVVVVQCSSTRSPPTATASPLPPCIKPMISPLHPPTALAALSRTIFAIQDEPPTWPGADDEMGLESISDPEETEDAGVDDGDVSSASDAVSTSSNGASTSTVDTEDDSVAHITPLPGSRPDIGSPRLLSRRDDPVSLPPQPTPSTKTLGIRSLPRTFVGGLHACVPRVSVTINGAPFPTTRSPPCISDKAKCIDLRTSHHLPALSPVSWADGHPAVTPLRFRATLLAISTPRALFAFDLDWPTPARLQ</sequence>
<feature type="compositionally biased region" description="Low complexity" evidence="1">
    <location>
        <begin position="163"/>
        <end position="184"/>
    </location>
</feature>
<keyword evidence="3" id="KW-1185">Reference proteome</keyword>
<gene>
    <name evidence="2" type="ORF">B0H17DRAFT_1190641</name>
</gene>
<feature type="region of interest" description="Disordered" evidence="1">
    <location>
        <begin position="91"/>
        <end position="214"/>
    </location>
</feature>
<accession>A0AAD7MCP1</accession>
<feature type="compositionally biased region" description="Low complexity" evidence="1">
    <location>
        <begin position="423"/>
        <end position="436"/>
    </location>
</feature>
<dbReference type="EMBL" id="JARKIE010000001">
    <property type="protein sequence ID" value="KAJ7710973.1"/>
    <property type="molecule type" value="Genomic_DNA"/>
</dbReference>
<evidence type="ECO:0000313" key="3">
    <source>
        <dbReference type="Proteomes" id="UP001221757"/>
    </source>
</evidence>
<dbReference type="AlphaFoldDB" id="A0AAD7MCP1"/>
<evidence type="ECO:0000313" key="2">
    <source>
        <dbReference type="EMBL" id="KAJ7710973.1"/>
    </source>
</evidence>
<feature type="compositionally biased region" description="Basic residues" evidence="1">
    <location>
        <begin position="148"/>
        <end position="158"/>
    </location>
</feature>
<feature type="region of interest" description="Disordered" evidence="1">
    <location>
        <begin position="390"/>
        <end position="489"/>
    </location>
</feature>
<feature type="compositionally biased region" description="Acidic residues" evidence="1">
    <location>
        <begin position="398"/>
        <end position="422"/>
    </location>
</feature>
<proteinExistence type="predicted"/>
<comment type="caution">
    <text evidence="2">The sequence shown here is derived from an EMBL/GenBank/DDBJ whole genome shotgun (WGS) entry which is preliminary data.</text>
</comment>
<evidence type="ECO:0000256" key="1">
    <source>
        <dbReference type="SAM" id="MobiDB-lite"/>
    </source>
</evidence>